<protein>
    <submittedName>
        <fullName evidence="1">Uncharacterized protein</fullName>
    </submittedName>
</protein>
<proteinExistence type="predicted"/>
<evidence type="ECO:0000313" key="1">
    <source>
        <dbReference type="EMBL" id="EIE75828.1"/>
    </source>
</evidence>
<dbReference type="Proteomes" id="UP000009138">
    <property type="component" value="Unassembled WGS sequence"/>
</dbReference>
<dbReference type="AlphaFoldDB" id="I1BHZ8"/>
<gene>
    <name evidence="1" type="ORF">RO3G_00532</name>
</gene>
<organism evidence="1 2">
    <name type="scientific">Rhizopus delemar (strain RA 99-880 / ATCC MYA-4621 / FGSC 9543 / NRRL 43880)</name>
    <name type="common">Mucormycosis agent</name>
    <name type="synonym">Rhizopus arrhizus var. delemar</name>
    <dbReference type="NCBI Taxonomy" id="246409"/>
    <lineage>
        <taxon>Eukaryota</taxon>
        <taxon>Fungi</taxon>
        <taxon>Fungi incertae sedis</taxon>
        <taxon>Mucoromycota</taxon>
        <taxon>Mucoromycotina</taxon>
        <taxon>Mucoromycetes</taxon>
        <taxon>Mucorales</taxon>
        <taxon>Mucorineae</taxon>
        <taxon>Rhizopodaceae</taxon>
        <taxon>Rhizopus</taxon>
    </lineage>
</organism>
<accession>I1BHZ8</accession>
<reference evidence="1 2" key="1">
    <citation type="journal article" date="2009" name="PLoS Genet.">
        <title>Genomic analysis of the basal lineage fungus Rhizopus oryzae reveals a whole-genome duplication.</title>
        <authorList>
            <person name="Ma L.-J."/>
            <person name="Ibrahim A.S."/>
            <person name="Skory C."/>
            <person name="Grabherr M.G."/>
            <person name="Burger G."/>
            <person name="Butler M."/>
            <person name="Elias M."/>
            <person name="Idnurm A."/>
            <person name="Lang B.F."/>
            <person name="Sone T."/>
            <person name="Abe A."/>
            <person name="Calvo S.E."/>
            <person name="Corrochano L.M."/>
            <person name="Engels R."/>
            <person name="Fu J."/>
            <person name="Hansberg W."/>
            <person name="Kim J.-M."/>
            <person name="Kodira C.D."/>
            <person name="Koehrsen M.J."/>
            <person name="Liu B."/>
            <person name="Miranda-Saavedra D."/>
            <person name="O'Leary S."/>
            <person name="Ortiz-Castellanos L."/>
            <person name="Poulter R."/>
            <person name="Rodriguez-Romero J."/>
            <person name="Ruiz-Herrera J."/>
            <person name="Shen Y.-Q."/>
            <person name="Zeng Q."/>
            <person name="Galagan J."/>
            <person name="Birren B.W."/>
            <person name="Cuomo C.A."/>
            <person name="Wickes B.L."/>
        </authorList>
    </citation>
    <scope>NUCLEOTIDE SEQUENCE [LARGE SCALE GENOMIC DNA]</scope>
    <source>
        <strain evidence="2">RA 99-880 / ATCC MYA-4621 / FGSC 9543 / NRRL 43880</strain>
    </source>
</reference>
<dbReference type="InParanoid" id="I1BHZ8"/>
<evidence type="ECO:0000313" key="2">
    <source>
        <dbReference type="Proteomes" id="UP000009138"/>
    </source>
</evidence>
<dbReference type="VEuPathDB" id="FungiDB:RO3G_00532"/>
<dbReference type="GeneID" id="93607504"/>
<name>I1BHZ8_RHIO9</name>
<sequence length="57" mass="6562">MKSVCLLEQTDSRISLAYQRCFHYLLYLLPQFSSLRSNTTYQETSSTAIIIIALSEI</sequence>
<dbReference type="RefSeq" id="XP_067511224.1">
    <property type="nucleotide sequence ID" value="XM_067655123.1"/>
</dbReference>
<keyword evidence="2" id="KW-1185">Reference proteome</keyword>
<dbReference type="EMBL" id="CH476732">
    <property type="protein sequence ID" value="EIE75828.1"/>
    <property type="molecule type" value="Genomic_DNA"/>
</dbReference>